<evidence type="ECO:0000256" key="6">
    <source>
        <dbReference type="ARBA" id="ARBA00023277"/>
    </source>
</evidence>
<dbReference type="InterPro" id="IPR017853">
    <property type="entry name" value="GH"/>
</dbReference>
<accession>A0A2H3ELQ3</accession>
<evidence type="ECO:0000256" key="7">
    <source>
        <dbReference type="ARBA" id="ARBA00023295"/>
    </source>
</evidence>
<feature type="signal peptide" evidence="12">
    <location>
        <begin position="1"/>
        <end position="17"/>
    </location>
</feature>
<feature type="domain" description="GH18" evidence="13">
    <location>
        <begin position="24"/>
        <end position="345"/>
    </location>
</feature>
<keyword evidence="12" id="KW-0732">Signal</keyword>
<dbReference type="PROSITE" id="PS01095">
    <property type="entry name" value="GH18_1"/>
    <property type="match status" value="1"/>
</dbReference>
<dbReference type="InterPro" id="IPR050542">
    <property type="entry name" value="Glycosyl_Hydrlase18_Chitinase"/>
</dbReference>
<dbReference type="InterPro" id="IPR036573">
    <property type="entry name" value="CBM_sf_5/12"/>
</dbReference>
<keyword evidence="3" id="KW-0147">Chitin-binding</keyword>
<organism evidence="14 15">
    <name type="scientific">Armillaria gallica</name>
    <name type="common">Bulbous honey fungus</name>
    <name type="synonym">Armillaria bulbosa</name>
    <dbReference type="NCBI Taxonomy" id="47427"/>
    <lineage>
        <taxon>Eukaryota</taxon>
        <taxon>Fungi</taxon>
        <taxon>Dikarya</taxon>
        <taxon>Basidiomycota</taxon>
        <taxon>Agaricomycotina</taxon>
        <taxon>Agaricomycetes</taxon>
        <taxon>Agaricomycetidae</taxon>
        <taxon>Agaricales</taxon>
        <taxon>Marasmiineae</taxon>
        <taxon>Physalacriaceae</taxon>
        <taxon>Armillaria</taxon>
    </lineage>
</organism>
<evidence type="ECO:0000259" key="13">
    <source>
        <dbReference type="PROSITE" id="PS51910"/>
    </source>
</evidence>
<dbReference type="OMA" id="WDFGIWD"/>
<dbReference type="InterPro" id="IPR001579">
    <property type="entry name" value="Glyco_hydro_18_chit_AS"/>
</dbReference>
<keyword evidence="5" id="KW-0146">Chitin degradation</keyword>
<dbReference type="CDD" id="cd12215">
    <property type="entry name" value="ChiC_BD"/>
    <property type="match status" value="2"/>
</dbReference>
<evidence type="ECO:0000256" key="12">
    <source>
        <dbReference type="SAM" id="SignalP"/>
    </source>
</evidence>
<dbReference type="AlphaFoldDB" id="A0A2H3ELQ3"/>
<reference evidence="15" key="1">
    <citation type="journal article" date="2017" name="Nat. Ecol. Evol.">
        <title>Genome expansion and lineage-specific genetic innovations in the forest pathogenic fungi Armillaria.</title>
        <authorList>
            <person name="Sipos G."/>
            <person name="Prasanna A.N."/>
            <person name="Walter M.C."/>
            <person name="O'Connor E."/>
            <person name="Balint B."/>
            <person name="Krizsan K."/>
            <person name="Kiss B."/>
            <person name="Hess J."/>
            <person name="Varga T."/>
            <person name="Slot J."/>
            <person name="Riley R."/>
            <person name="Boka B."/>
            <person name="Rigling D."/>
            <person name="Barry K."/>
            <person name="Lee J."/>
            <person name="Mihaltcheva S."/>
            <person name="LaButti K."/>
            <person name="Lipzen A."/>
            <person name="Waldron R."/>
            <person name="Moloney N.M."/>
            <person name="Sperisen C."/>
            <person name="Kredics L."/>
            <person name="Vagvoelgyi C."/>
            <person name="Patrignani A."/>
            <person name="Fitzpatrick D."/>
            <person name="Nagy I."/>
            <person name="Doyle S."/>
            <person name="Anderson J.B."/>
            <person name="Grigoriev I.V."/>
            <person name="Gueldener U."/>
            <person name="Muensterkoetter M."/>
            <person name="Nagy L.G."/>
        </authorList>
    </citation>
    <scope>NUCLEOTIDE SEQUENCE [LARGE SCALE GENOMIC DNA]</scope>
    <source>
        <strain evidence="15">Ar21-2</strain>
    </source>
</reference>
<protein>
    <recommendedName>
        <fullName evidence="2">chitinase</fullName>
        <ecNumber evidence="2">3.2.1.14</ecNumber>
    </recommendedName>
</protein>
<dbReference type="CDD" id="cd02877">
    <property type="entry name" value="GH18_hevamine_XipI_class_III"/>
    <property type="match status" value="1"/>
</dbReference>
<dbReference type="Gene3D" id="3.20.20.80">
    <property type="entry name" value="Glycosidases"/>
    <property type="match status" value="1"/>
</dbReference>
<keyword evidence="15" id="KW-1185">Reference proteome</keyword>
<evidence type="ECO:0000256" key="5">
    <source>
        <dbReference type="ARBA" id="ARBA00023024"/>
    </source>
</evidence>
<dbReference type="Pfam" id="PF00704">
    <property type="entry name" value="Glyco_hydro_18"/>
    <property type="match status" value="1"/>
</dbReference>
<evidence type="ECO:0000256" key="9">
    <source>
        <dbReference type="RuleBase" id="RU000489"/>
    </source>
</evidence>
<keyword evidence="8" id="KW-0624">Polysaccharide degradation</keyword>
<dbReference type="InterPro" id="IPR001223">
    <property type="entry name" value="Glyco_hydro18_cat"/>
</dbReference>
<name>A0A2H3ELQ3_ARMGA</name>
<evidence type="ECO:0000256" key="2">
    <source>
        <dbReference type="ARBA" id="ARBA00012729"/>
    </source>
</evidence>
<evidence type="ECO:0000256" key="4">
    <source>
        <dbReference type="ARBA" id="ARBA00022801"/>
    </source>
</evidence>
<feature type="chain" id="PRO_5013594756" description="chitinase" evidence="12">
    <location>
        <begin position="18"/>
        <end position="508"/>
    </location>
</feature>
<evidence type="ECO:0000256" key="10">
    <source>
        <dbReference type="RuleBase" id="RU004453"/>
    </source>
</evidence>
<dbReference type="InterPro" id="IPR003610">
    <property type="entry name" value="CBM5/12"/>
</dbReference>
<dbReference type="GO" id="GO:0000272">
    <property type="term" value="P:polysaccharide catabolic process"/>
    <property type="evidence" value="ECO:0007669"/>
    <property type="project" value="UniProtKB-KW"/>
</dbReference>
<dbReference type="GO" id="GO:0006032">
    <property type="term" value="P:chitin catabolic process"/>
    <property type="evidence" value="ECO:0007669"/>
    <property type="project" value="UniProtKB-KW"/>
</dbReference>
<dbReference type="EMBL" id="KZ293646">
    <property type="protein sequence ID" value="PBL00884.1"/>
    <property type="molecule type" value="Genomic_DNA"/>
</dbReference>
<evidence type="ECO:0000256" key="11">
    <source>
        <dbReference type="SAM" id="MobiDB-lite"/>
    </source>
</evidence>
<dbReference type="PANTHER" id="PTHR45708:SF49">
    <property type="entry name" value="ENDOCHITINASE"/>
    <property type="match status" value="1"/>
</dbReference>
<feature type="region of interest" description="Disordered" evidence="11">
    <location>
        <begin position="395"/>
        <end position="430"/>
    </location>
</feature>
<feature type="region of interest" description="Disordered" evidence="11">
    <location>
        <begin position="488"/>
        <end position="508"/>
    </location>
</feature>
<dbReference type="GO" id="GO:0008061">
    <property type="term" value="F:chitin binding"/>
    <property type="evidence" value="ECO:0007669"/>
    <property type="project" value="UniProtKB-KW"/>
</dbReference>
<evidence type="ECO:0000313" key="15">
    <source>
        <dbReference type="Proteomes" id="UP000217790"/>
    </source>
</evidence>
<dbReference type="STRING" id="47427.A0A2H3ELQ3"/>
<dbReference type="Proteomes" id="UP000217790">
    <property type="component" value="Unassembled WGS sequence"/>
</dbReference>
<dbReference type="OrthoDB" id="6020543at2759"/>
<dbReference type="InParanoid" id="A0A2H3ELQ3"/>
<dbReference type="SUPFAM" id="SSF51055">
    <property type="entry name" value="Carbohydrate binding domain"/>
    <property type="match status" value="2"/>
</dbReference>
<dbReference type="Gene3D" id="2.10.10.20">
    <property type="entry name" value="Carbohydrate-binding module superfamily 5/12"/>
    <property type="match status" value="2"/>
</dbReference>
<evidence type="ECO:0000256" key="3">
    <source>
        <dbReference type="ARBA" id="ARBA00022669"/>
    </source>
</evidence>
<evidence type="ECO:0000256" key="8">
    <source>
        <dbReference type="ARBA" id="ARBA00023326"/>
    </source>
</evidence>
<evidence type="ECO:0000256" key="1">
    <source>
        <dbReference type="ARBA" id="ARBA00000822"/>
    </source>
</evidence>
<evidence type="ECO:0000313" key="14">
    <source>
        <dbReference type="EMBL" id="PBL00884.1"/>
    </source>
</evidence>
<dbReference type="PROSITE" id="PS51910">
    <property type="entry name" value="GH18_2"/>
    <property type="match status" value="1"/>
</dbReference>
<dbReference type="PANTHER" id="PTHR45708">
    <property type="entry name" value="ENDOCHITINASE"/>
    <property type="match status" value="1"/>
</dbReference>
<dbReference type="EC" id="3.2.1.14" evidence="2"/>
<comment type="similarity">
    <text evidence="10">Belongs to the glycosyl hydrolase 18 family.</text>
</comment>
<dbReference type="GO" id="GO:0030246">
    <property type="term" value="F:carbohydrate binding"/>
    <property type="evidence" value="ECO:0007669"/>
    <property type="project" value="InterPro"/>
</dbReference>
<sequence length="508" mass="53789">MILPALLAIVGVSVVLAFDNSRYDNTVVYWGQNSYGATHSDTANYQQRLSFYCNDDAIDVFPLAFLNVFFGTGGLPSINLANTCNNVDNTTFPGTALPDCSLLATDIATCQAKGKIVTLSLGGATGSVGFSSDAQAVQFANTIWNLFLGGTSDTRPFGSAILDGVDLDIEGGTSSSYPAFVNELRTLATGASKRYYITAAPQCVFPDAALSGVLNAASFDAIYVQVLLQQPLRFDQLWASLGRTYPSFLQFERISHRPLQNWNFGIWDHWARNTSLNPDVKVYIGAPASSTAAGSGYVDIGNLSSIAVRMRNSFPSFGGVMLWDASQAHANDRYDLTIKGALAAAGGVGFTYPPCSAINYSAGSVYIASSTVSYNGYIWEAKWWTQSEPASNPNGDWSAISACSGSGSSGGDPTTTTTSAGSTPTSGGACTGVDEWESTTIYVGGYQAVYNGHLWTAKWWTQGDIPGGSVGVWVDLGACVSLRKVTATPKPTSTGTRGSDHFLRDDGL</sequence>
<dbReference type="SUPFAM" id="SSF51445">
    <property type="entry name" value="(Trans)glycosidases"/>
    <property type="match status" value="1"/>
</dbReference>
<keyword evidence="4 9" id="KW-0378">Hydrolase</keyword>
<keyword evidence="6" id="KW-0119">Carbohydrate metabolism</keyword>
<dbReference type="InterPro" id="IPR045321">
    <property type="entry name" value="Cts1-like"/>
</dbReference>
<proteinExistence type="inferred from homology"/>
<comment type="catalytic activity">
    <reaction evidence="1">
        <text>Random endo-hydrolysis of N-acetyl-beta-D-glucosaminide (1-&gt;4)-beta-linkages in chitin and chitodextrins.</text>
        <dbReference type="EC" id="3.2.1.14"/>
    </reaction>
</comment>
<feature type="compositionally biased region" description="Low complexity" evidence="11">
    <location>
        <begin position="401"/>
        <end position="430"/>
    </location>
</feature>
<gene>
    <name evidence="14" type="ORF">ARMGADRAFT_1073217</name>
</gene>
<feature type="compositionally biased region" description="Basic and acidic residues" evidence="11">
    <location>
        <begin position="498"/>
        <end position="508"/>
    </location>
</feature>
<dbReference type="GO" id="GO:0005576">
    <property type="term" value="C:extracellular region"/>
    <property type="evidence" value="ECO:0007669"/>
    <property type="project" value="InterPro"/>
</dbReference>
<dbReference type="SMART" id="SM00495">
    <property type="entry name" value="ChtBD3"/>
    <property type="match status" value="2"/>
</dbReference>
<dbReference type="GO" id="GO:0008843">
    <property type="term" value="F:endochitinase activity"/>
    <property type="evidence" value="ECO:0007669"/>
    <property type="project" value="UniProtKB-EC"/>
</dbReference>
<keyword evidence="7 9" id="KW-0326">Glycosidase</keyword>